<gene>
    <name evidence="6" type="ORF">JGU71_19245</name>
</gene>
<dbReference type="SUPFAM" id="SSF52540">
    <property type="entry name" value="P-loop containing nucleoside triphosphate hydrolases"/>
    <property type="match status" value="2"/>
</dbReference>
<evidence type="ECO:0000259" key="3">
    <source>
        <dbReference type="PROSITE" id="PS50966"/>
    </source>
</evidence>
<keyword evidence="1" id="KW-0378">Hydrolase</keyword>
<dbReference type="CDD" id="cd18793">
    <property type="entry name" value="SF2_C_SNF"/>
    <property type="match status" value="1"/>
</dbReference>
<dbReference type="Gene3D" id="3.40.50.300">
    <property type="entry name" value="P-loop containing nucleotide triphosphate hydrolases"/>
    <property type="match status" value="1"/>
</dbReference>
<sequence>MVGNAFTYDDLADLEESVGPATFARGMMHAKLHEVRQMRWYPKDEALDGIIEGSVGDYYEATALFDLEHGGGFVEGNCTCPVEFDCKHVVALVIAAMPQNREPKPQPVAPPPKPTWEQSLSALLPTAPPKSNEVHTATNQLAIELMLTPPPSTAASKARPTLRIKPVKPGSKGWISGGLTWTSVSQMHAASGHPHDQIRLLREFYAVFQSQTGRVSYYRHEEKDFDLALFDSPRLWPLLDEAVRRGIKLINGRRDIGPKPYGEAEFCLDVTETASGDLIVVPVVRIDDEPVSSLAIAFIGETAHGVFTTDHANRVRLAKLTKPVARHLQQMVVESHLLEIPASEKDRFVTEYFPALQRQATILSSDGSFTPPVVSEPTLALLASYGEGHNLTVDWEWAYTVGDHEMRAPLDPRGGGASYRDLERERDILLDLDLPIEQYDDGPGHKQTALSNRTVLGGIDTMRFTTEVLPLYADRDGLRIEVDGTPADYREAGDSLRIGLSTSATSKSNDWFDLGVTISVEGQEVPFADVFTALANDLTHLLLPSGAYFSLEKPELQSLRELIEEARGLQDNPNGPLRLSRYQAGLWDEFAQLGVIESQAWEWRAQVDGLLKLPGLAPIAPPRTLNAELRPYQLDGFTWLAFLWQHKLGGILADDMGLGKTIQSLALICHARQADPDAPPFLIIAPTSVVPNWAAESRRFAPGLKIAAIDKAIKASDMARLGNADVVITSYTRFRLDFDTYSAMSWSALILDEAQFVKNHQSKAYQCVRKLETPFKLAITGTPMENNLMELWSLLSITAPGLFPNIKKFGDYYRKPIENQGDAELLAQLRRRIKPLLLRRTKDQVAADLPAKQEQVLELELNPRHRKIYQTHLQRERQKILGLISDMDKNRFTIFRSLTMLRQLSLHAGLVEEEHEGVPSAKIEALTEQLHDVIDGGHRALIFSQFTSFLSKVRDRLDAEGITYAYLDGSTKDRGGVVEQFKSGAAPVFLISLKAGGFGLNLTEADYVFLLDPWWNPATEAQAIDRTHRIGQTRSVMVYRLIAKDTIEEKVMALKAKKAELFASVMDADTMQSTAMTADDIKSLFE</sequence>
<comment type="caution">
    <text evidence="6">The sequence shown here is derived from an EMBL/GenBank/DDBJ whole genome shotgun (WGS) entry which is preliminary data.</text>
</comment>
<dbReference type="InterPro" id="IPR000330">
    <property type="entry name" value="SNF2_N"/>
</dbReference>
<dbReference type="GO" id="GO:0004386">
    <property type="term" value="F:helicase activity"/>
    <property type="evidence" value="ECO:0007669"/>
    <property type="project" value="UniProtKB-KW"/>
</dbReference>
<dbReference type="GO" id="GO:0008270">
    <property type="term" value="F:zinc ion binding"/>
    <property type="evidence" value="ECO:0007669"/>
    <property type="project" value="UniProtKB-KW"/>
</dbReference>
<dbReference type="InterPro" id="IPR038718">
    <property type="entry name" value="SNF2-like_sf"/>
</dbReference>
<keyword evidence="6" id="KW-0067">ATP-binding</keyword>
<dbReference type="Pfam" id="PF00176">
    <property type="entry name" value="SNF2-rel_dom"/>
    <property type="match status" value="1"/>
</dbReference>
<evidence type="ECO:0000313" key="7">
    <source>
        <dbReference type="Proteomes" id="UP000655868"/>
    </source>
</evidence>
<keyword evidence="7" id="KW-1185">Reference proteome</keyword>
<keyword evidence="6" id="KW-0347">Helicase</keyword>
<reference evidence="6" key="1">
    <citation type="submission" date="2020-12" db="EMBL/GenBank/DDBJ databases">
        <title>Antrihabitans popcorni sp. nov. and Antrihabitans auranticaus sp. nov., isolated from a larva cave.</title>
        <authorList>
            <person name="Lee S.D."/>
            <person name="Kim I.S."/>
        </authorList>
    </citation>
    <scope>NUCLEOTIDE SEQUENCE</scope>
    <source>
        <strain evidence="6">YC3-6</strain>
    </source>
</reference>
<dbReference type="InterPro" id="IPR049730">
    <property type="entry name" value="SNF2/RAD54-like_C"/>
</dbReference>
<dbReference type="EMBL" id="JAEMNV010000006">
    <property type="protein sequence ID" value="MBJ8341027.1"/>
    <property type="molecule type" value="Genomic_DNA"/>
</dbReference>
<dbReference type="RefSeq" id="WP_199705899.1">
    <property type="nucleotide sequence ID" value="NZ_JAEMNV010000006.1"/>
</dbReference>
<evidence type="ECO:0000259" key="5">
    <source>
        <dbReference type="PROSITE" id="PS51194"/>
    </source>
</evidence>
<dbReference type="InterPro" id="IPR007527">
    <property type="entry name" value="Znf_SWIM"/>
</dbReference>
<evidence type="ECO:0000259" key="4">
    <source>
        <dbReference type="PROSITE" id="PS51192"/>
    </source>
</evidence>
<dbReference type="InterPro" id="IPR027417">
    <property type="entry name" value="P-loop_NTPase"/>
</dbReference>
<evidence type="ECO:0000256" key="1">
    <source>
        <dbReference type="ARBA" id="ARBA00022801"/>
    </source>
</evidence>
<protein>
    <submittedName>
        <fullName evidence="6">DEAD/DEAH box helicase</fullName>
    </submittedName>
</protein>
<dbReference type="Proteomes" id="UP000655868">
    <property type="component" value="Unassembled WGS sequence"/>
</dbReference>
<feature type="domain" description="Helicase C-terminal" evidence="5">
    <location>
        <begin position="926"/>
        <end position="1082"/>
    </location>
</feature>
<dbReference type="SMART" id="SM00490">
    <property type="entry name" value="HELICc"/>
    <property type="match status" value="1"/>
</dbReference>
<dbReference type="Pfam" id="PF00271">
    <property type="entry name" value="Helicase_C"/>
    <property type="match status" value="1"/>
</dbReference>
<dbReference type="InterPro" id="IPR014001">
    <property type="entry name" value="Helicase_ATP-bd"/>
</dbReference>
<dbReference type="GO" id="GO:0005524">
    <property type="term" value="F:ATP binding"/>
    <property type="evidence" value="ECO:0007669"/>
    <property type="project" value="InterPro"/>
</dbReference>
<evidence type="ECO:0000313" key="6">
    <source>
        <dbReference type="EMBL" id="MBJ8341027.1"/>
    </source>
</evidence>
<dbReference type="AlphaFoldDB" id="A0A934U558"/>
<keyword evidence="6" id="KW-0547">Nucleotide-binding</keyword>
<accession>A0A934U558</accession>
<dbReference type="PROSITE" id="PS51194">
    <property type="entry name" value="HELICASE_CTER"/>
    <property type="match status" value="1"/>
</dbReference>
<evidence type="ECO:0000256" key="2">
    <source>
        <dbReference type="PROSITE-ProRule" id="PRU00325"/>
    </source>
</evidence>
<dbReference type="PROSITE" id="PS51192">
    <property type="entry name" value="HELICASE_ATP_BIND_1"/>
    <property type="match status" value="1"/>
</dbReference>
<organism evidence="6 7">
    <name type="scientific">Antrihabitans stalagmiti</name>
    <dbReference type="NCBI Taxonomy" id="2799499"/>
    <lineage>
        <taxon>Bacteria</taxon>
        <taxon>Bacillati</taxon>
        <taxon>Actinomycetota</taxon>
        <taxon>Actinomycetes</taxon>
        <taxon>Mycobacteriales</taxon>
        <taxon>Nocardiaceae</taxon>
        <taxon>Antrihabitans</taxon>
    </lineage>
</organism>
<dbReference type="CDD" id="cd18012">
    <property type="entry name" value="DEXQc_arch_SWI2_SNF2"/>
    <property type="match status" value="1"/>
</dbReference>
<feature type="domain" description="SWIM-type" evidence="3">
    <location>
        <begin position="63"/>
        <end position="97"/>
    </location>
</feature>
<dbReference type="InterPro" id="IPR001650">
    <property type="entry name" value="Helicase_C-like"/>
</dbReference>
<dbReference type="GO" id="GO:0016787">
    <property type="term" value="F:hydrolase activity"/>
    <property type="evidence" value="ECO:0007669"/>
    <property type="project" value="UniProtKB-KW"/>
</dbReference>
<keyword evidence="2" id="KW-0479">Metal-binding</keyword>
<dbReference type="PANTHER" id="PTHR10799">
    <property type="entry name" value="SNF2/RAD54 HELICASE FAMILY"/>
    <property type="match status" value="1"/>
</dbReference>
<keyword evidence="2" id="KW-0863">Zinc-finger</keyword>
<feature type="domain" description="Helicase ATP-binding" evidence="4">
    <location>
        <begin position="641"/>
        <end position="801"/>
    </location>
</feature>
<dbReference type="SMART" id="SM00487">
    <property type="entry name" value="DEXDc"/>
    <property type="match status" value="1"/>
</dbReference>
<name>A0A934U558_9NOCA</name>
<dbReference type="Gene3D" id="3.40.50.10810">
    <property type="entry name" value="Tandem AAA-ATPase domain"/>
    <property type="match status" value="1"/>
</dbReference>
<dbReference type="PROSITE" id="PS50966">
    <property type="entry name" value="ZF_SWIM"/>
    <property type="match status" value="1"/>
</dbReference>
<proteinExistence type="predicted"/>
<keyword evidence="2" id="KW-0862">Zinc</keyword>